<dbReference type="RefSeq" id="WP_345194235.1">
    <property type="nucleotide sequence ID" value="NZ_BAABFL010000081.1"/>
</dbReference>
<keyword evidence="9 10" id="KW-0961">Cell wall biogenesis/degradation</keyword>
<evidence type="ECO:0000256" key="3">
    <source>
        <dbReference type="ARBA" id="ARBA00022618"/>
    </source>
</evidence>
<dbReference type="InterPro" id="IPR035911">
    <property type="entry name" value="MurE/MurF_N"/>
</dbReference>
<dbReference type="InterPro" id="IPR004101">
    <property type="entry name" value="Mur_ligase_C"/>
</dbReference>
<dbReference type="Pfam" id="PF08245">
    <property type="entry name" value="Mur_ligase_M"/>
    <property type="match status" value="1"/>
</dbReference>
<comment type="catalytic activity">
    <reaction evidence="10 11">
        <text>D-alanyl-D-alanine + UDP-N-acetyl-alpha-D-muramoyl-L-alanyl-gamma-D-glutamyl-meso-2,6-diaminopimelate + ATP = UDP-N-acetyl-alpha-D-muramoyl-L-alanyl-gamma-D-glutamyl-meso-2,6-diaminopimeloyl-D-alanyl-D-alanine + ADP + phosphate + H(+)</text>
        <dbReference type="Rhea" id="RHEA:28374"/>
        <dbReference type="ChEBI" id="CHEBI:15378"/>
        <dbReference type="ChEBI" id="CHEBI:30616"/>
        <dbReference type="ChEBI" id="CHEBI:43474"/>
        <dbReference type="ChEBI" id="CHEBI:57822"/>
        <dbReference type="ChEBI" id="CHEBI:61386"/>
        <dbReference type="ChEBI" id="CHEBI:83905"/>
        <dbReference type="ChEBI" id="CHEBI:456216"/>
        <dbReference type="EC" id="6.3.2.10"/>
    </reaction>
</comment>
<dbReference type="SUPFAM" id="SSF63418">
    <property type="entry name" value="MurE/MurF N-terminal domain"/>
    <property type="match status" value="1"/>
</dbReference>
<feature type="binding site" evidence="10">
    <location>
        <begin position="108"/>
        <end position="114"/>
    </location>
    <ligand>
        <name>ATP</name>
        <dbReference type="ChEBI" id="CHEBI:30616"/>
    </ligand>
</feature>
<reference evidence="16" key="1">
    <citation type="journal article" date="2019" name="Int. J. Syst. Evol. Microbiol.">
        <title>The Global Catalogue of Microorganisms (GCM) 10K type strain sequencing project: providing services to taxonomists for standard genome sequencing and annotation.</title>
        <authorList>
            <consortium name="The Broad Institute Genomics Platform"/>
            <consortium name="The Broad Institute Genome Sequencing Center for Infectious Disease"/>
            <person name="Wu L."/>
            <person name="Ma J."/>
        </authorList>
    </citation>
    <scope>NUCLEOTIDE SEQUENCE [LARGE SCALE GENOMIC DNA]</scope>
    <source>
        <strain evidence="16">JCM 17805</strain>
    </source>
</reference>
<protein>
    <recommendedName>
        <fullName evidence="10 11">UDP-N-acetylmuramoyl-tripeptide--D-alanyl-D-alanine ligase</fullName>
        <ecNumber evidence="10 11">6.3.2.10</ecNumber>
    </recommendedName>
    <alternativeName>
        <fullName evidence="10">D-alanyl-D-alanine-adding enzyme</fullName>
    </alternativeName>
</protein>
<name>A0ABP8UYG6_9GAMM</name>
<dbReference type="PANTHER" id="PTHR43024">
    <property type="entry name" value="UDP-N-ACETYLMURAMOYL-TRIPEPTIDE--D-ALANYL-D-ALANINE LIGASE"/>
    <property type="match status" value="1"/>
</dbReference>
<proteinExistence type="inferred from homology"/>
<dbReference type="InterPro" id="IPR013221">
    <property type="entry name" value="Mur_ligase_cen"/>
</dbReference>
<evidence type="ECO:0000256" key="4">
    <source>
        <dbReference type="ARBA" id="ARBA00022741"/>
    </source>
</evidence>
<dbReference type="Pfam" id="PF02875">
    <property type="entry name" value="Mur_ligase_C"/>
    <property type="match status" value="1"/>
</dbReference>
<evidence type="ECO:0000259" key="12">
    <source>
        <dbReference type="Pfam" id="PF01225"/>
    </source>
</evidence>
<keyword evidence="5 10" id="KW-0067">ATP-binding</keyword>
<dbReference type="Gene3D" id="3.90.190.20">
    <property type="entry name" value="Mur ligase, C-terminal domain"/>
    <property type="match status" value="1"/>
</dbReference>
<gene>
    <name evidence="10 15" type="primary">murF</name>
    <name evidence="15" type="ORF">GCM10023116_08400</name>
</gene>
<dbReference type="SUPFAM" id="SSF53244">
    <property type="entry name" value="MurD-like peptide ligases, peptide-binding domain"/>
    <property type="match status" value="1"/>
</dbReference>
<keyword evidence="4 10" id="KW-0547">Nucleotide-binding</keyword>
<dbReference type="GO" id="GO:0016874">
    <property type="term" value="F:ligase activity"/>
    <property type="evidence" value="ECO:0007669"/>
    <property type="project" value="UniProtKB-KW"/>
</dbReference>
<comment type="function">
    <text evidence="10 11">Involved in cell wall formation. Catalyzes the final step in the synthesis of UDP-N-acetylmuramoyl-pentapeptide, the precursor of murein.</text>
</comment>
<keyword evidence="3 10" id="KW-0132">Cell division</keyword>
<comment type="subcellular location">
    <subcellularLocation>
        <location evidence="10 11">Cytoplasm</location>
    </subcellularLocation>
</comment>
<evidence type="ECO:0000256" key="10">
    <source>
        <dbReference type="HAMAP-Rule" id="MF_02019"/>
    </source>
</evidence>
<evidence type="ECO:0000256" key="2">
    <source>
        <dbReference type="ARBA" id="ARBA00022598"/>
    </source>
</evidence>
<dbReference type="SUPFAM" id="SSF53623">
    <property type="entry name" value="MurD-like peptide ligases, catalytic domain"/>
    <property type="match status" value="1"/>
</dbReference>
<evidence type="ECO:0000256" key="5">
    <source>
        <dbReference type="ARBA" id="ARBA00022840"/>
    </source>
</evidence>
<feature type="domain" description="Mur ligase N-terminal catalytic" evidence="12">
    <location>
        <begin position="27"/>
        <end position="90"/>
    </location>
</feature>
<dbReference type="Gene3D" id="3.40.1190.10">
    <property type="entry name" value="Mur-like, catalytic domain"/>
    <property type="match status" value="1"/>
</dbReference>
<evidence type="ECO:0000259" key="13">
    <source>
        <dbReference type="Pfam" id="PF02875"/>
    </source>
</evidence>
<dbReference type="NCBIfam" id="TIGR01143">
    <property type="entry name" value="murF"/>
    <property type="match status" value="1"/>
</dbReference>
<evidence type="ECO:0000256" key="8">
    <source>
        <dbReference type="ARBA" id="ARBA00023306"/>
    </source>
</evidence>
<dbReference type="Pfam" id="PF01225">
    <property type="entry name" value="Mur_ligase"/>
    <property type="match status" value="1"/>
</dbReference>
<dbReference type="InterPro" id="IPR036615">
    <property type="entry name" value="Mur_ligase_C_dom_sf"/>
</dbReference>
<dbReference type="InterPro" id="IPR051046">
    <property type="entry name" value="MurCDEF_CellWall_CoF430Synth"/>
</dbReference>
<dbReference type="EC" id="6.3.2.10" evidence="10 11"/>
<organism evidence="15 16">
    <name type="scientific">Kistimonas scapharcae</name>
    <dbReference type="NCBI Taxonomy" id="1036133"/>
    <lineage>
        <taxon>Bacteria</taxon>
        <taxon>Pseudomonadati</taxon>
        <taxon>Pseudomonadota</taxon>
        <taxon>Gammaproteobacteria</taxon>
        <taxon>Oceanospirillales</taxon>
        <taxon>Endozoicomonadaceae</taxon>
        <taxon>Kistimonas</taxon>
    </lineage>
</organism>
<evidence type="ECO:0000256" key="7">
    <source>
        <dbReference type="ARBA" id="ARBA00022984"/>
    </source>
</evidence>
<comment type="caution">
    <text evidence="15">The sequence shown here is derived from an EMBL/GenBank/DDBJ whole genome shotgun (WGS) entry which is preliminary data.</text>
</comment>
<keyword evidence="6 10" id="KW-0133">Cell shape</keyword>
<accession>A0ABP8UYG6</accession>
<dbReference type="InterPro" id="IPR005863">
    <property type="entry name" value="UDP-N-AcMur_synth"/>
</dbReference>
<evidence type="ECO:0000256" key="1">
    <source>
        <dbReference type="ARBA" id="ARBA00022490"/>
    </source>
</evidence>
<dbReference type="HAMAP" id="MF_02019">
    <property type="entry name" value="MurF"/>
    <property type="match status" value="1"/>
</dbReference>
<dbReference type="InterPro" id="IPR036565">
    <property type="entry name" value="Mur-like_cat_sf"/>
</dbReference>
<evidence type="ECO:0000256" key="6">
    <source>
        <dbReference type="ARBA" id="ARBA00022960"/>
    </source>
</evidence>
<keyword evidence="8 10" id="KW-0131">Cell cycle</keyword>
<evidence type="ECO:0000256" key="11">
    <source>
        <dbReference type="RuleBase" id="RU004136"/>
    </source>
</evidence>
<evidence type="ECO:0000313" key="16">
    <source>
        <dbReference type="Proteomes" id="UP001500604"/>
    </source>
</evidence>
<comment type="similarity">
    <text evidence="10">Belongs to the MurCDEF family. MurF subfamily.</text>
</comment>
<comment type="pathway">
    <text evidence="10 11">Cell wall biogenesis; peptidoglycan biosynthesis.</text>
</comment>
<dbReference type="Proteomes" id="UP001500604">
    <property type="component" value="Unassembled WGS sequence"/>
</dbReference>
<dbReference type="PANTHER" id="PTHR43024:SF1">
    <property type="entry name" value="UDP-N-ACETYLMURAMOYL-TRIPEPTIDE--D-ALANYL-D-ALANINE LIGASE"/>
    <property type="match status" value="1"/>
</dbReference>
<sequence>MIHTALSDLVQPLAAELMGDDACFSDVSIDTRTLKPGQLFVAISGPNFDGHDYVAAALDKGAAGAVVSCQPEGVKGPLLRVADTRIALGQIGAFNRQRFNGVVMGITGSSGKTSTREMIAAICCEAGETLATEGNLNNDFGVPVILSRLEERHQYAVIEMGTNHPGEIDYVARLAAADIALITNASEAHLSGLGSLAGVVVEKGAIFDSLPADGTAILNTDDPACGEWLERVQQQPARKVLRFSLTNQQADCYASEIRSLDDGMHFTLHMGSESANVHLHFWGEHQVANACAAAAVALSAGLSLSIIVQGLETAQPYLRRGQRFRGQKGALVIDESYNANPASTRAAIDVLAACQGEKILVLGDMAELGDQAESEHHLMGQYAREAGIDVLMTYGEQSRLIQEGWGGAGAHFPAKTLLIDELLPRLGAEVAVLVKGSMSMGMNEVVRACKKPEEGNR</sequence>
<keyword evidence="2 10" id="KW-0436">Ligase</keyword>
<dbReference type="InterPro" id="IPR000713">
    <property type="entry name" value="Mur_ligase_N"/>
</dbReference>
<dbReference type="EMBL" id="BAABFL010000081">
    <property type="protein sequence ID" value="GAA4648571.1"/>
    <property type="molecule type" value="Genomic_DNA"/>
</dbReference>
<feature type="domain" description="Mur ligase central" evidence="14">
    <location>
        <begin position="106"/>
        <end position="297"/>
    </location>
</feature>
<feature type="domain" description="Mur ligase C-terminal" evidence="13">
    <location>
        <begin position="319"/>
        <end position="437"/>
    </location>
</feature>
<keyword evidence="16" id="KW-1185">Reference proteome</keyword>
<evidence type="ECO:0000256" key="9">
    <source>
        <dbReference type="ARBA" id="ARBA00023316"/>
    </source>
</evidence>
<keyword evidence="7 10" id="KW-0573">Peptidoglycan synthesis</keyword>
<evidence type="ECO:0000313" key="15">
    <source>
        <dbReference type="EMBL" id="GAA4648571.1"/>
    </source>
</evidence>
<keyword evidence="1 10" id="KW-0963">Cytoplasm</keyword>
<dbReference type="Gene3D" id="3.40.1390.10">
    <property type="entry name" value="MurE/MurF, N-terminal domain"/>
    <property type="match status" value="1"/>
</dbReference>
<evidence type="ECO:0000259" key="14">
    <source>
        <dbReference type="Pfam" id="PF08245"/>
    </source>
</evidence>